<feature type="non-terminal residue" evidence="1">
    <location>
        <position position="1"/>
    </location>
</feature>
<reference evidence="1" key="1">
    <citation type="submission" date="2023-10" db="EMBL/GenBank/DDBJ databases">
        <title>Genome assembly of Pristionchus species.</title>
        <authorList>
            <person name="Yoshida K."/>
            <person name="Sommer R.J."/>
        </authorList>
    </citation>
    <scope>NUCLEOTIDE SEQUENCE</scope>
    <source>
        <strain evidence="1">RS0144</strain>
    </source>
</reference>
<dbReference type="EMBL" id="BTSX01000003">
    <property type="protein sequence ID" value="GMS91148.1"/>
    <property type="molecule type" value="Genomic_DNA"/>
</dbReference>
<keyword evidence="2" id="KW-1185">Reference proteome</keyword>
<sequence>LLFPILSSIHQISSSSRIDIGQVVIHAVKFKCHALRVLEISITMLNTRSTILPGLLRFELCARRSG</sequence>
<proteinExistence type="predicted"/>
<evidence type="ECO:0000313" key="2">
    <source>
        <dbReference type="Proteomes" id="UP001432027"/>
    </source>
</evidence>
<comment type="caution">
    <text evidence="1">The sequence shown here is derived from an EMBL/GenBank/DDBJ whole genome shotgun (WGS) entry which is preliminary data.</text>
</comment>
<organism evidence="1 2">
    <name type="scientific">Pristionchus entomophagus</name>
    <dbReference type="NCBI Taxonomy" id="358040"/>
    <lineage>
        <taxon>Eukaryota</taxon>
        <taxon>Metazoa</taxon>
        <taxon>Ecdysozoa</taxon>
        <taxon>Nematoda</taxon>
        <taxon>Chromadorea</taxon>
        <taxon>Rhabditida</taxon>
        <taxon>Rhabditina</taxon>
        <taxon>Diplogasteromorpha</taxon>
        <taxon>Diplogasteroidea</taxon>
        <taxon>Neodiplogasteridae</taxon>
        <taxon>Pristionchus</taxon>
    </lineage>
</organism>
<dbReference type="AlphaFoldDB" id="A0AAV5TAN9"/>
<dbReference type="Proteomes" id="UP001432027">
    <property type="component" value="Unassembled WGS sequence"/>
</dbReference>
<accession>A0AAV5TAN9</accession>
<gene>
    <name evidence="1" type="ORF">PENTCL1PPCAC_13323</name>
</gene>
<name>A0AAV5TAN9_9BILA</name>
<feature type="non-terminal residue" evidence="1">
    <location>
        <position position="66"/>
    </location>
</feature>
<protein>
    <submittedName>
        <fullName evidence="1">Uncharacterized protein</fullName>
    </submittedName>
</protein>
<evidence type="ECO:0000313" key="1">
    <source>
        <dbReference type="EMBL" id="GMS91148.1"/>
    </source>
</evidence>